<dbReference type="EMBL" id="KP211837">
    <property type="protein sequence ID" value="ANV79529.1"/>
    <property type="molecule type" value="Genomic_DNA"/>
</dbReference>
<evidence type="ECO:0000256" key="4">
    <source>
        <dbReference type="SAM" id="MobiDB-lite"/>
    </source>
</evidence>
<evidence type="ECO:0000256" key="1">
    <source>
        <dbReference type="ARBA" id="ARBA00022723"/>
    </source>
</evidence>
<dbReference type="InterPro" id="IPR038664">
    <property type="entry name" value="Gar1/Naf1_Cbf5-bd_sf"/>
</dbReference>
<dbReference type="InterPro" id="IPR001876">
    <property type="entry name" value="Znf_RanBP2"/>
</dbReference>
<dbReference type="SUPFAM" id="SSF90209">
    <property type="entry name" value="Ran binding protein zinc finger-like"/>
    <property type="match status" value="1"/>
</dbReference>
<evidence type="ECO:0000256" key="3">
    <source>
        <dbReference type="ARBA" id="ARBA00022833"/>
    </source>
</evidence>
<feature type="compositionally biased region" description="Basic and acidic residues" evidence="4">
    <location>
        <begin position="99"/>
        <end position="112"/>
    </location>
</feature>
<proteinExistence type="predicted"/>
<dbReference type="GO" id="GO:0008270">
    <property type="term" value="F:zinc ion binding"/>
    <property type="evidence" value="ECO:0007669"/>
    <property type="project" value="UniProtKB-KW"/>
</dbReference>
<dbReference type="AlphaFoldDB" id="A0A1B1TB81"/>
<dbReference type="Gene3D" id="4.10.1060.10">
    <property type="entry name" value="Zinc finger, RanBP2-type"/>
    <property type="match status" value="1"/>
</dbReference>
<feature type="region of interest" description="Disordered" evidence="4">
    <location>
        <begin position="135"/>
        <end position="179"/>
    </location>
</feature>
<dbReference type="SMART" id="SM00547">
    <property type="entry name" value="ZnF_RBZ"/>
    <property type="match status" value="1"/>
</dbReference>
<keyword evidence="2" id="KW-0863">Zinc-finger</keyword>
<feature type="compositionally biased region" description="Basic residues" evidence="4">
    <location>
        <begin position="166"/>
        <end position="179"/>
    </location>
</feature>
<sequence length="179" mass="19795">MSFSGTVSKTSHEGGILASFEGKPPSLGTNIRIRGGKNIGRVQSVIGSVKNPMIHIFPLSRGVSAKSAVGASIEIAPRDRTPKSKKNKGRNINRNGNKKNNDKHTSDTKIRPGDWICPKCKNHNYASKEICNRSSCDTRKPRQGVGSKTTKKRNRSRNPRANWSPKKSKKSNPRRHSNR</sequence>
<keyword evidence="1" id="KW-0479">Metal-binding</keyword>
<evidence type="ECO:0000313" key="6">
    <source>
        <dbReference type="EMBL" id="ANV79529.1"/>
    </source>
</evidence>
<name>A0A1B1TB81_9ARCH</name>
<reference evidence="6" key="1">
    <citation type="submission" date="2014-11" db="EMBL/GenBank/DDBJ databases">
        <authorList>
            <person name="Zhu J."/>
            <person name="Qi W."/>
            <person name="Song R."/>
        </authorList>
    </citation>
    <scope>NUCLEOTIDE SEQUENCE</scope>
</reference>
<dbReference type="InterPro" id="IPR009000">
    <property type="entry name" value="Transl_B-barrel_sf"/>
</dbReference>
<dbReference type="InterPro" id="IPR036443">
    <property type="entry name" value="Znf_RanBP2_sf"/>
</dbReference>
<accession>A0A1B1TB81</accession>
<feature type="compositionally biased region" description="Basic residues" evidence="4">
    <location>
        <begin position="149"/>
        <end position="158"/>
    </location>
</feature>
<feature type="region of interest" description="Disordered" evidence="4">
    <location>
        <begin position="74"/>
        <end position="118"/>
    </location>
</feature>
<organism evidence="6">
    <name type="scientific">uncultured Poseidoniia archaeon</name>
    <dbReference type="NCBI Taxonomy" id="1697135"/>
    <lineage>
        <taxon>Archaea</taxon>
        <taxon>Methanobacteriati</taxon>
        <taxon>Thermoplasmatota</taxon>
        <taxon>Candidatus Poseidoniia</taxon>
        <taxon>environmental samples</taxon>
    </lineage>
</organism>
<protein>
    <recommendedName>
        <fullName evidence="5">RanBP2-type domain-containing protein</fullName>
    </recommendedName>
</protein>
<dbReference type="Gene3D" id="2.40.10.230">
    <property type="entry name" value="Probable tRNA pseudouridine synthase domain"/>
    <property type="match status" value="1"/>
</dbReference>
<dbReference type="SUPFAM" id="SSF50447">
    <property type="entry name" value="Translation proteins"/>
    <property type="match status" value="1"/>
</dbReference>
<reference evidence="6" key="2">
    <citation type="journal article" date="2015" name="ISME J.">
        <title>A new class of marine Euryarchaeota group II from the Mediterranean deep chlorophyll maximum.</title>
        <authorList>
            <person name="Martin-Cuadrado A.B."/>
            <person name="Garcia-Heredia I."/>
            <person name="Molto A.G."/>
            <person name="Lopez-Ubeda R."/>
            <person name="Kimes N."/>
            <person name="Lopez-Garcia P."/>
            <person name="Moreira D."/>
            <person name="Rodriguez-Valera F."/>
        </authorList>
    </citation>
    <scope>NUCLEOTIDE SEQUENCE</scope>
</reference>
<feature type="domain" description="RanBP2-type" evidence="5">
    <location>
        <begin position="113"/>
        <end position="139"/>
    </location>
</feature>
<keyword evidence="3" id="KW-0862">Zinc</keyword>
<evidence type="ECO:0000259" key="5">
    <source>
        <dbReference type="SMART" id="SM00547"/>
    </source>
</evidence>
<feature type="region of interest" description="Disordered" evidence="4">
    <location>
        <begin position="1"/>
        <end position="32"/>
    </location>
</feature>
<evidence type="ECO:0000256" key="2">
    <source>
        <dbReference type="ARBA" id="ARBA00022771"/>
    </source>
</evidence>